<feature type="region of interest" description="Disordered" evidence="3">
    <location>
        <begin position="1"/>
        <end position="38"/>
    </location>
</feature>
<feature type="region of interest" description="Disordered" evidence="3">
    <location>
        <begin position="193"/>
        <end position="294"/>
    </location>
</feature>
<dbReference type="FunFam" id="3.40.50.2300:FF:000110">
    <property type="entry name" value="Argonaute 10"/>
    <property type="match status" value="1"/>
</dbReference>
<dbReference type="CDD" id="cd04657">
    <property type="entry name" value="Piwi_ago-like"/>
    <property type="match status" value="1"/>
</dbReference>
<gene>
    <name evidence="5" type="ORF">GIB67_006223</name>
</gene>
<dbReference type="InterPro" id="IPR003165">
    <property type="entry name" value="Piwi"/>
</dbReference>
<dbReference type="InterPro" id="IPR036397">
    <property type="entry name" value="RNaseH_sf"/>
</dbReference>
<feature type="compositionally biased region" description="Basic and acidic residues" evidence="3">
    <location>
        <begin position="14"/>
        <end position="25"/>
    </location>
</feature>
<dbReference type="OrthoDB" id="10252740at2759"/>
<dbReference type="InterPro" id="IPR036085">
    <property type="entry name" value="PAZ_dom_sf"/>
</dbReference>
<feature type="region of interest" description="Disordered" evidence="3">
    <location>
        <begin position="65"/>
        <end position="181"/>
    </location>
</feature>
<dbReference type="Pfam" id="PF08699">
    <property type="entry name" value="ArgoL1"/>
    <property type="match status" value="1"/>
</dbReference>
<dbReference type="SMART" id="SM01163">
    <property type="entry name" value="DUF1785"/>
    <property type="match status" value="1"/>
</dbReference>
<keyword evidence="2" id="KW-0943">RNA-mediated gene silencing</keyword>
<feature type="region of interest" description="Disordered" evidence="3">
    <location>
        <begin position="306"/>
        <end position="397"/>
    </location>
</feature>
<dbReference type="SUPFAM" id="SSF53098">
    <property type="entry name" value="Ribonuclease H-like"/>
    <property type="match status" value="1"/>
</dbReference>
<dbReference type="InterPro" id="IPR032472">
    <property type="entry name" value="ArgoL2"/>
</dbReference>
<dbReference type="EMBL" id="JACGCM010000252">
    <property type="protein sequence ID" value="KAF6174571.1"/>
    <property type="molecule type" value="Genomic_DNA"/>
</dbReference>
<feature type="compositionally biased region" description="Polar residues" evidence="3">
    <location>
        <begin position="277"/>
        <end position="289"/>
    </location>
</feature>
<name>A0A7J7P573_9MAGN</name>
<reference evidence="5 6" key="1">
    <citation type="journal article" date="2020" name="IScience">
        <title>Genome Sequencing of the Endangered Kingdonia uniflora (Circaeasteraceae, Ranunculales) Reveals Potential Mechanisms of Evolutionary Specialization.</title>
        <authorList>
            <person name="Sun Y."/>
            <person name="Deng T."/>
            <person name="Zhang A."/>
            <person name="Moore M.J."/>
            <person name="Landis J.B."/>
            <person name="Lin N."/>
            <person name="Zhang H."/>
            <person name="Zhang X."/>
            <person name="Huang J."/>
            <person name="Zhang X."/>
            <person name="Sun H."/>
            <person name="Wang H."/>
        </authorList>
    </citation>
    <scope>NUCLEOTIDE SEQUENCE [LARGE SCALE GENOMIC DNA]</scope>
    <source>
        <strain evidence="5">TB1705</strain>
        <tissue evidence="5">Leaf</tissue>
    </source>
</reference>
<dbReference type="PROSITE" id="PS50822">
    <property type="entry name" value="PIWI"/>
    <property type="match status" value="1"/>
</dbReference>
<dbReference type="Pfam" id="PF02171">
    <property type="entry name" value="Piwi"/>
    <property type="match status" value="1"/>
</dbReference>
<accession>A0A7J7P573</accession>
<evidence type="ECO:0000259" key="4">
    <source>
        <dbReference type="PROSITE" id="PS50822"/>
    </source>
</evidence>
<dbReference type="PANTHER" id="PTHR22891">
    <property type="entry name" value="EUKARYOTIC TRANSLATION INITIATION FACTOR 2C"/>
    <property type="match status" value="1"/>
</dbReference>
<dbReference type="GO" id="GO:0031047">
    <property type="term" value="P:regulatory ncRNA-mediated gene silencing"/>
    <property type="evidence" value="ECO:0007669"/>
    <property type="project" value="UniProtKB-KW"/>
</dbReference>
<dbReference type="InterPro" id="IPR014811">
    <property type="entry name" value="ArgoL1"/>
</dbReference>
<evidence type="ECO:0000256" key="1">
    <source>
        <dbReference type="ARBA" id="ARBA00008201"/>
    </source>
</evidence>
<dbReference type="SUPFAM" id="SSF101690">
    <property type="entry name" value="PAZ domain"/>
    <property type="match status" value="1"/>
</dbReference>
<dbReference type="Pfam" id="PF16486">
    <property type="entry name" value="ArgoN"/>
    <property type="match status" value="1"/>
</dbReference>
<evidence type="ECO:0000256" key="2">
    <source>
        <dbReference type="ARBA" id="ARBA00023158"/>
    </source>
</evidence>
<feature type="compositionally biased region" description="Low complexity" evidence="3">
    <location>
        <begin position="306"/>
        <end position="320"/>
    </location>
</feature>
<evidence type="ECO:0000313" key="6">
    <source>
        <dbReference type="Proteomes" id="UP000541444"/>
    </source>
</evidence>
<proteinExistence type="inferred from homology"/>
<dbReference type="InterPro" id="IPR032474">
    <property type="entry name" value="Argonaute_N"/>
</dbReference>
<dbReference type="Gene3D" id="3.30.420.10">
    <property type="entry name" value="Ribonuclease H-like superfamily/Ribonuclease H"/>
    <property type="match status" value="1"/>
</dbReference>
<feature type="domain" description="Piwi" evidence="4">
    <location>
        <begin position="931"/>
        <end position="1268"/>
    </location>
</feature>
<dbReference type="SMART" id="SM00950">
    <property type="entry name" value="Piwi"/>
    <property type="match status" value="1"/>
</dbReference>
<dbReference type="Pfam" id="PF16488">
    <property type="entry name" value="ArgoL2"/>
    <property type="match status" value="1"/>
</dbReference>
<evidence type="ECO:0000313" key="5">
    <source>
        <dbReference type="EMBL" id="KAF6174571.1"/>
    </source>
</evidence>
<comment type="similarity">
    <text evidence="1">Belongs to the argonaute family. Ago subfamily.</text>
</comment>
<protein>
    <recommendedName>
        <fullName evidence="4">Piwi domain-containing protein</fullName>
    </recommendedName>
</protein>
<dbReference type="InterPro" id="IPR012337">
    <property type="entry name" value="RNaseH-like_sf"/>
</dbReference>
<dbReference type="InterPro" id="IPR045246">
    <property type="entry name" value="Piwi_ago-like"/>
</dbReference>
<sequence>MERRTDSSSDDESWETHEVRSDIGGDGHGLVARPQGCEGLSLQAEKEDNDSWEHHEVCSVIGGDEHGRVAQQQEGDECIGGVGYSQGSQGWQYLRPPRGDGESLEHKKSNTGSSSDEHEGAQIPPIQQQVNADIEGPQGGERLSFLAQRGGDEENYVSEYPRGPHSEQYGGPPHGYGESSEYLEKTGGIVRNCAQSPSTKQHDLVRREVRGSQVERRWAPKSQQDGCVYYQGLHTQYSGSPPPGHGEDSEHEKVKSGSIGGGYSQGPRSQHYDSPTCEDQPQGMTSRQQYGGFGSMVLPQHYDLLQGGQSLGLSPSQQYGGPPGRRPQGMAAKSPQEGGEGNSNHEDPQWPHSQHFGRPSPQGQRRGMAPKQQYGSCGGMAPQHYGGPWRGQPREIAPHQRYCGPPGGHTQPHQQYGSPFFDDLRGETPWQRGGSVGWRGRDPSGPSRLSYPDLHQATHIPQQPPTTLTEPSLTTITQQLHQPWLQPEEASTTGQGAEPVVLPITLMRIPTRPGKGHIGARCIVKANHFFAELPEKDVHHYNVSITPGGTTRGVNRAVMEQLVKSYSESHLGKRLPVYDGQKSMFTAGPLPFISKVFAVTLFANDDGTDAPRKEKNFKVNIKYVSHVDLHHLGLFLQGKHADAPQEALKVLDIVLRELPTSRYTTAFQSFYSPDLGRRCPLGKGLESWRGFYQSIRPTQMGLSLNIVLFVIFCRHVIYSIYRATASYRVCMPPDLYLTWTVSRLRRPSEVCRIVEGQRYSKSLSEKQVTSLLKVTCQRPYDRERDIVEAVHHNDYDEDPYAKEFGLKISNKLAAIEARILPTPVLKYSDEGIVKDCRPHIGQWNMLSKKMYKGGRVNNWICMNFSRTIQESAASVFCYELAKICQNHGVTFNPEPILPPFSSHPDQVKGALKALYHDAIKDLQLDGNELDLLVVILPDNNGSLYGDVKRICETDLGLVSQCCLTKQVFKMSRQYMTNLALKINVKVGGKNTALLDAVCKRIPLVCDDQPTIIFGADVTHPHPGEDSSPSIAAVKFLRFLVHMTCTLYVVASQDWPDITKYVGLVSAQTHRQEVIVDLYKEWKDPLGRTVIGGMIRELLMSFYTAAVMKPQRIIIYRDGVSDGQFHQVLFHELDAIRKACASLHESYQPPVTFVVVKKRHHTRLFANNHNDRRTVDNSGNILPGTIVDSKICHPTEFDFYLCSHAGIQGTSRPAHYHVMWDENKFSADDFQSFTYNLCYTYARCTRSVSIVPPAYYAHLAAHRAHFYVEKDTYTDSISVSGARMRAPGSNTRAPGAGAVRPLPEIKDSVKKVMFYC</sequence>
<evidence type="ECO:0000256" key="3">
    <source>
        <dbReference type="SAM" id="MobiDB-lite"/>
    </source>
</evidence>
<dbReference type="InterPro" id="IPR032473">
    <property type="entry name" value="Argonaute_Mid_dom"/>
</dbReference>
<feature type="compositionally biased region" description="Basic and acidic residues" evidence="3">
    <location>
        <begin position="245"/>
        <end position="255"/>
    </location>
</feature>
<organism evidence="5 6">
    <name type="scientific">Kingdonia uniflora</name>
    <dbReference type="NCBI Taxonomy" id="39325"/>
    <lineage>
        <taxon>Eukaryota</taxon>
        <taxon>Viridiplantae</taxon>
        <taxon>Streptophyta</taxon>
        <taxon>Embryophyta</taxon>
        <taxon>Tracheophyta</taxon>
        <taxon>Spermatophyta</taxon>
        <taxon>Magnoliopsida</taxon>
        <taxon>Ranunculales</taxon>
        <taxon>Circaeasteraceae</taxon>
        <taxon>Kingdonia</taxon>
    </lineage>
</organism>
<comment type="caution">
    <text evidence="5">The sequence shown here is derived from an EMBL/GenBank/DDBJ whole genome shotgun (WGS) entry which is preliminary data.</text>
</comment>
<dbReference type="Proteomes" id="UP000541444">
    <property type="component" value="Unassembled WGS sequence"/>
</dbReference>
<feature type="compositionally biased region" description="Basic and acidic residues" evidence="3">
    <location>
        <begin position="200"/>
        <end position="218"/>
    </location>
</feature>
<feature type="compositionally biased region" description="Basic and acidic residues" evidence="3">
    <location>
        <begin position="97"/>
        <end position="108"/>
    </location>
</feature>
<dbReference type="Gene3D" id="3.40.50.2300">
    <property type="match status" value="1"/>
</dbReference>
<keyword evidence="6" id="KW-1185">Reference proteome</keyword>
<dbReference type="Pfam" id="PF16487">
    <property type="entry name" value="ArgoMid"/>
    <property type="match status" value="1"/>
</dbReference>
<dbReference type="GO" id="GO:0003676">
    <property type="term" value="F:nucleic acid binding"/>
    <property type="evidence" value="ECO:0007669"/>
    <property type="project" value="InterPro"/>
</dbReference>
<dbReference type="FunFam" id="3.30.420.10:FF:000013">
    <property type="entry name" value="protein argonaute 10-like"/>
    <property type="match status" value="1"/>
</dbReference>